<name>A0ABU9VQD7_9CLOT</name>
<proteinExistence type="inferred from homology"/>
<dbReference type="Proteomes" id="UP001407405">
    <property type="component" value="Unassembled WGS sequence"/>
</dbReference>
<dbReference type="Gene3D" id="3.30.1370.10">
    <property type="entry name" value="K Homology domain, type 1"/>
    <property type="match status" value="1"/>
</dbReference>
<dbReference type="SUPFAM" id="SSF54791">
    <property type="entry name" value="Eukaryotic type KH-domain (KH-domain type I)"/>
    <property type="match status" value="1"/>
</dbReference>
<dbReference type="HAMAP" id="MF_00335">
    <property type="entry name" value="RNase_Y"/>
    <property type="match status" value="1"/>
</dbReference>
<dbReference type="EMBL" id="JBCITM010000002">
    <property type="protein sequence ID" value="MEN1759391.1"/>
    <property type="molecule type" value="Genomic_DNA"/>
</dbReference>
<evidence type="ECO:0000256" key="5">
    <source>
        <dbReference type="HAMAP-Rule" id="MF_00335"/>
    </source>
</evidence>
<dbReference type="InterPro" id="IPR004088">
    <property type="entry name" value="KH_dom_type_1"/>
</dbReference>
<dbReference type="CDD" id="cd22431">
    <property type="entry name" value="KH-I_RNaseY"/>
    <property type="match status" value="1"/>
</dbReference>
<evidence type="ECO:0000313" key="9">
    <source>
        <dbReference type="EMBL" id="MEN1759391.1"/>
    </source>
</evidence>
<dbReference type="NCBIfam" id="TIGR03319">
    <property type="entry name" value="RNase_Y"/>
    <property type="match status" value="1"/>
</dbReference>
<dbReference type="SMART" id="SM00322">
    <property type="entry name" value="KH"/>
    <property type="match status" value="1"/>
</dbReference>
<evidence type="ECO:0000313" key="10">
    <source>
        <dbReference type="Proteomes" id="UP001407405"/>
    </source>
</evidence>
<evidence type="ECO:0000256" key="2">
    <source>
        <dbReference type="ARBA" id="ARBA00022759"/>
    </source>
</evidence>
<dbReference type="InterPro" id="IPR036612">
    <property type="entry name" value="KH_dom_type_1_sf"/>
</dbReference>
<dbReference type="Gene3D" id="1.10.3210.10">
    <property type="entry name" value="Hypothetical protein af1432"/>
    <property type="match status" value="1"/>
</dbReference>
<keyword evidence="1 5" id="KW-0540">Nuclease</keyword>
<evidence type="ECO:0000256" key="3">
    <source>
        <dbReference type="ARBA" id="ARBA00022801"/>
    </source>
</evidence>
<dbReference type="Pfam" id="PF01966">
    <property type="entry name" value="HD"/>
    <property type="match status" value="1"/>
</dbReference>
<feature type="domain" description="HD" evidence="8">
    <location>
        <begin position="325"/>
        <end position="418"/>
    </location>
</feature>
<comment type="caution">
    <text evidence="9">The sequence shown here is derived from an EMBL/GenBank/DDBJ whole genome shotgun (WGS) entry which is preliminary data.</text>
</comment>
<keyword evidence="4 5" id="KW-0694">RNA-binding</keyword>
<dbReference type="Pfam" id="PF12072">
    <property type="entry name" value="RNase_Y_N"/>
    <property type="match status" value="1"/>
</dbReference>
<evidence type="ECO:0000256" key="6">
    <source>
        <dbReference type="NCBIfam" id="TIGR03319"/>
    </source>
</evidence>
<comment type="similarity">
    <text evidence="5">Belongs to the RNase Y family.</text>
</comment>
<sequence>MTVIVLILVAVAGCLIGYFIRKSIAEGKVNSAEELAKKLIEEAEKEVETTKKELLIEAKEEVHKLRSEFERESRERRNELQKIERRLIQKEETLDKKAENLEKKDEKLSRKLVELDEKGEQLEQLRNQEKQKLEELSGLTGEEAKTLLLRDVEKEIRVETAMMIKEMESRAKEEAEKRAKEIITYTIQKCAADHVAETTVTVVQLPNDEMKGRIIGREGRNIRTLETLTGIDLIIDDTPEAVILSGFDPVRREIARVALEKLIVDGRIHPARIEEMVEKAKREVETMMKEEGEQAAFDAGVHNVHPELIKLLGRLRFRTSYGQSVLKHAVEVSHVAGIMATELGADVKVARRAGLFHDIGKAVDHEVEGTHVEIGMELLRKYKESKEVIHAISTHHGDYEPQTVEAVLVTAADAISAARPGARRETLESYIKRLQKLEEIANDYDGVEKCFAIQAGREIRILVKPESYSDAEIVMLARNLTKRIESELEYPGQIKVNVIRETRAVEYAK</sequence>
<evidence type="ECO:0000256" key="7">
    <source>
        <dbReference type="SAM" id="Coils"/>
    </source>
</evidence>
<dbReference type="SUPFAM" id="SSF109604">
    <property type="entry name" value="HD-domain/PDEase-like"/>
    <property type="match status" value="1"/>
</dbReference>
<reference evidence="9 10" key="1">
    <citation type="submission" date="2024-04" db="EMBL/GenBank/DDBJ databases">
        <title>Genome sequencing and metabolic network reconstruction of aminoacids and betaine degradation by Anoxynatronum sibiricum.</title>
        <authorList>
            <person name="Detkova E.N."/>
            <person name="Boltjanskaja Y.V."/>
            <person name="Mardanov A.V."/>
            <person name="Kevbrin V."/>
        </authorList>
    </citation>
    <scope>NUCLEOTIDE SEQUENCE [LARGE SCALE GENOMIC DNA]</scope>
    <source>
        <strain evidence="9 10">Z-7981</strain>
    </source>
</reference>
<keyword evidence="10" id="KW-1185">Reference proteome</keyword>
<feature type="coiled-coil region" evidence="7">
    <location>
        <begin position="22"/>
        <end position="142"/>
    </location>
</feature>
<evidence type="ECO:0000259" key="8">
    <source>
        <dbReference type="PROSITE" id="PS51831"/>
    </source>
</evidence>
<protein>
    <recommendedName>
        <fullName evidence="5 6">Ribonuclease Y</fullName>
        <shortName evidence="5">RNase Y</shortName>
        <ecNumber evidence="5 6">3.1.-.-</ecNumber>
    </recommendedName>
</protein>
<gene>
    <name evidence="5 9" type="primary">rny</name>
    <name evidence="9" type="ORF">AAIG11_02795</name>
</gene>
<dbReference type="Pfam" id="PF00013">
    <property type="entry name" value="KH_1"/>
    <property type="match status" value="1"/>
</dbReference>
<organism evidence="9 10">
    <name type="scientific">Anoxynatronum sibiricum</name>
    <dbReference type="NCBI Taxonomy" id="210623"/>
    <lineage>
        <taxon>Bacteria</taxon>
        <taxon>Bacillati</taxon>
        <taxon>Bacillota</taxon>
        <taxon>Clostridia</taxon>
        <taxon>Eubacteriales</taxon>
        <taxon>Clostridiaceae</taxon>
        <taxon>Anoxynatronum</taxon>
    </lineage>
</organism>
<dbReference type="InterPro" id="IPR017705">
    <property type="entry name" value="Ribonuclease_Y"/>
</dbReference>
<dbReference type="InterPro" id="IPR003607">
    <property type="entry name" value="HD/PDEase_dom"/>
</dbReference>
<dbReference type="PROSITE" id="PS51831">
    <property type="entry name" value="HD"/>
    <property type="match status" value="1"/>
</dbReference>
<dbReference type="NCBIfam" id="TIGR00277">
    <property type="entry name" value="HDIG"/>
    <property type="match status" value="1"/>
</dbReference>
<keyword evidence="3 5" id="KW-0378">Hydrolase</keyword>
<dbReference type="PANTHER" id="PTHR12826">
    <property type="entry name" value="RIBONUCLEASE Y"/>
    <property type="match status" value="1"/>
</dbReference>
<dbReference type="SMART" id="SM00471">
    <property type="entry name" value="HDc"/>
    <property type="match status" value="1"/>
</dbReference>
<comment type="function">
    <text evidence="5">Endoribonuclease that initiates mRNA decay.</text>
</comment>
<dbReference type="EC" id="3.1.-.-" evidence="5 6"/>
<dbReference type="PROSITE" id="PS50084">
    <property type="entry name" value="KH_TYPE_1"/>
    <property type="match status" value="1"/>
</dbReference>
<accession>A0ABU9VQD7</accession>
<keyword evidence="2 5" id="KW-0255">Endonuclease</keyword>
<evidence type="ECO:0000256" key="4">
    <source>
        <dbReference type="ARBA" id="ARBA00022884"/>
    </source>
</evidence>
<dbReference type="InterPro" id="IPR006675">
    <property type="entry name" value="HDIG_dom"/>
</dbReference>
<dbReference type="InterPro" id="IPR006674">
    <property type="entry name" value="HD_domain"/>
</dbReference>
<dbReference type="InterPro" id="IPR022711">
    <property type="entry name" value="RNase_Y_N"/>
</dbReference>
<keyword evidence="7" id="KW-0175">Coiled coil</keyword>
<dbReference type="PANTHER" id="PTHR12826:SF15">
    <property type="entry name" value="RIBONUCLEASE Y"/>
    <property type="match status" value="1"/>
</dbReference>
<dbReference type="CDD" id="cd00077">
    <property type="entry name" value="HDc"/>
    <property type="match status" value="1"/>
</dbReference>
<dbReference type="InterPro" id="IPR004087">
    <property type="entry name" value="KH_dom"/>
</dbReference>
<evidence type="ECO:0000256" key="1">
    <source>
        <dbReference type="ARBA" id="ARBA00022722"/>
    </source>
</evidence>